<keyword evidence="5 11" id="KW-0808">Transferase</keyword>
<dbReference type="PRINTS" id="PR01100">
    <property type="entry name" value="SHIKIMTKNASE"/>
</dbReference>
<organism evidence="12 13">
    <name type="scientific">Paucimonas lemoignei</name>
    <name type="common">Pseudomonas lemoignei</name>
    <dbReference type="NCBI Taxonomy" id="29443"/>
    <lineage>
        <taxon>Bacteria</taxon>
        <taxon>Pseudomonadati</taxon>
        <taxon>Pseudomonadota</taxon>
        <taxon>Betaproteobacteria</taxon>
        <taxon>Burkholderiales</taxon>
        <taxon>Burkholderiaceae</taxon>
        <taxon>Paucimonas</taxon>
    </lineage>
</organism>
<dbReference type="GO" id="GO:0005829">
    <property type="term" value="C:cytosol"/>
    <property type="evidence" value="ECO:0007669"/>
    <property type="project" value="TreeGrafter"/>
</dbReference>
<feature type="binding site" evidence="11">
    <location>
        <begin position="12"/>
        <end position="17"/>
    </location>
    <ligand>
        <name>ATP</name>
        <dbReference type="ChEBI" id="CHEBI:30616"/>
    </ligand>
</feature>
<gene>
    <name evidence="11" type="primary">aroK</name>
    <name evidence="12" type="ORF">EDC30_10482</name>
</gene>
<dbReference type="Proteomes" id="UP000295382">
    <property type="component" value="Unassembled WGS sequence"/>
</dbReference>
<evidence type="ECO:0000256" key="10">
    <source>
        <dbReference type="ARBA" id="ARBA00048567"/>
    </source>
</evidence>
<dbReference type="GO" id="GO:0008652">
    <property type="term" value="P:amino acid biosynthetic process"/>
    <property type="evidence" value="ECO:0007669"/>
    <property type="project" value="UniProtKB-KW"/>
</dbReference>
<evidence type="ECO:0000313" key="12">
    <source>
        <dbReference type="EMBL" id="TCS37283.1"/>
    </source>
</evidence>
<dbReference type="Gene3D" id="3.40.50.300">
    <property type="entry name" value="P-loop containing nucleotide triphosphate hydrolases"/>
    <property type="match status" value="1"/>
</dbReference>
<sequence length="182" mass="20085">MTRNIILVGLMGAGKTTVGRALAKKLNRPFIDSDHEIEARTGASIPLIFEIEGEEGFRQREAEVIRDLTSQQGIVLATGGGAILREENRQCLKAGGVVIYLRASVSNILQRTSHDKSRPLLQTADPRQRLEELSRIREPFYLEVADMVVETGRPNVQSLVQTILIELERLPGMSTLQAAPDA</sequence>
<feature type="binding site" evidence="11">
    <location>
        <position position="58"/>
    </location>
    <ligand>
        <name>substrate</name>
    </ligand>
</feature>
<comment type="similarity">
    <text evidence="2 11">Belongs to the shikimate kinase family.</text>
</comment>
<dbReference type="AlphaFoldDB" id="A0A4R3HXE5"/>
<dbReference type="HAMAP" id="MF_00109">
    <property type="entry name" value="Shikimate_kinase"/>
    <property type="match status" value="1"/>
</dbReference>
<name>A0A4R3HXE5_PAULE</name>
<dbReference type="PANTHER" id="PTHR21087:SF16">
    <property type="entry name" value="SHIKIMATE KINASE 1, CHLOROPLASTIC"/>
    <property type="match status" value="1"/>
</dbReference>
<dbReference type="InterPro" id="IPR000623">
    <property type="entry name" value="Shikimate_kinase/TSH1"/>
</dbReference>
<evidence type="ECO:0000256" key="8">
    <source>
        <dbReference type="ARBA" id="ARBA00022840"/>
    </source>
</evidence>
<proteinExistence type="inferred from homology"/>
<evidence type="ECO:0000256" key="1">
    <source>
        <dbReference type="ARBA" id="ARBA00004842"/>
    </source>
</evidence>
<evidence type="ECO:0000256" key="4">
    <source>
        <dbReference type="ARBA" id="ARBA00022605"/>
    </source>
</evidence>
<keyword evidence="13" id="KW-1185">Reference proteome</keyword>
<keyword evidence="11" id="KW-0479">Metal-binding</keyword>
<evidence type="ECO:0000256" key="11">
    <source>
        <dbReference type="HAMAP-Rule" id="MF_00109"/>
    </source>
</evidence>
<dbReference type="GO" id="GO:0004765">
    <property type="term" value="F:shikimate kinase activity"/>
    <property type="evidence" value="ECO:0007669"/>
    <property type="project" value="UniProtKB-UniRule"/>
</dbReference>
<feature type="binding site" evidence="11">
    <location>
        <position position="34"/>
    </location>
    <ligand>
        <name>substrate</name>
    </ligand>
</feature>
<feature type="binding site" evidence="11">
    <location>
        <position position="118"/>
    </location>
    <ligand>
        <name>ATP</name>
        <dbReference type="ChEBI" id="CHEBI:30616"/>
    </ligand>
</feature>
<dbReference type="GO" id="GO:0005524">
    <property type="term" value="F:ATP binding"/>
    <property type="evidence" value="ECO:0007669"/>
    <property type="project" value="UniProtKB-UniRule"/>
</dbReference>
<comment type="caution">
    <text evidence="12">The sequence shown here is derived from an EMBL/GenBank/DDBJ whole genome shotgun (WGS) entry which is preliminary data.</text>
</comment>
<dbReference type="PANTHER" id="PTHR21087">
    <property type="entry name" value="SHIKIMATE KINASE"/>
    <property type="match status" value="1"/>
</dbReference>
<dbReference type="EMBL" id="SLZQ01000004">
    <property type="protein sequence ID" value="TCS37283.1"/>
    <property type="molecule type" value="Genomic_DNA"/>
</dbReference>
<keyword evidence="6 11" id="KW-0547">Nucleotide-binding</keyword>
<dbReference type="GO" id="GO:0009073">
    <property type="term" value="P:aromatic amino acid family biosynthetic process"/>
    <property type="evidence" value="ECO:0007669"/>
    <property type="project" value="UniProtKB-KW"/>
</dbReference>
<dbReference type="SUPFAM" id="SSF52540">
    <property type="entry name" value="P-loop containing nucleoside triphosphate hydrolases"/>
    <property type="match status" value="1"/>
</dbReference>
<evidence type="ECO:0000256" key="9">
    <source>
        <dbReference type="ARBA" id="ARBA00023141"/>
    </source>
</evidence>
<dbReference type="PROSITE" id="PS01128">
    <property type="entry name" value="SHIKIMATE_KINASE"/>
    <property type="match status" value="1"/>
</dbReference>
<feature type="binding site" evidence="11">
    <location>
        <position position="16"/>
    </location>
    <ligand>
        <name>Mg(2+)</name>
        <dbReference type="ChEBI" id="CHEBI:18420"/>
    </ligand>
</feature>
<dbReference type="NCBIfam" id="NF010552">
    <property type="entry name" value="PRK13946.1"/>
    <property type="match status" value="1"/>
</dbReference>
<keyword evidence="9 11" id="KW-0057">Aromatic amino acid biosynthesis</keyword>
<reference evidence="12 13" key="1">
    <citation type="submission" date="2019-03" db="EMBL/GenBank/DDBJ databases">
        <title>Genomic Encyclopedia of Type Strains, Phase IV (KMG-IV): sequencing the most valuable type-strain genomes for metagenomic binning, comparative biology and taxonomic classification.</title>
        <authorList>
            <person name="Goeker M."/>
        </authorList>
    </citation>
    <scope>NUCLEOTIDE SEQUENCE [LARGE SCALE GENOMIC DNA]</scope>
    <source>
        <strain evidence="12 13">DSM 7445</strain>
    </source>
</reference>
<accession>A0A4R3HXE5</accession>
<dbReference type="NCBIfam" id="NF003456">
    <property type="entry name" value="PRK05057.1"/>
    <property type="match status" value="1"/>
</dbReference>
<dbReference type="EC" id="2.7.1.71" evidence="3 11"/>
<evidence type="ECO:0000313" key="13">
    <source>
        <dbReference type="Proteomes" id="UP000295382"/>
    </source>
</evidence>
<evidence type="ECO:0000256" key="6">
    <source>
        <dbReference type="ARBA" id="ARBA00022741"/>
    </source>
</evidence>
<dbReference type="InterPro" id="IPR027417">
    <property type="entry name" value="P-loop_NTPase"/>
</dbReference>
<dbReference type="CDD" id="cd00464">
    <property type="entry name" value="SK"/>
    <property type="match status" value="1"/>
</dbReference>
<keyword evidence="7 11" id="KW-0418">Kinase</keyword>
<evidence type="ECO:0000256" key="5">
    <source>
        <dbReference type="ARBA" id="ARBA00022679"/>
    </source>
</evidence>
<dbReference type="InterPro" id="IPR031322">
    <property type="entry name" value="Shikimate/glucono_kinase"/>
</dbReference>
<comment type="caution">
    <text evidence="11">Lacks conserved residue(s) required for the propagation of feature annotation.</text>
</comment>
<evidence type="ECO:0000256" key="2">
    <source>
        <dbReference type="ARBA" id="ARBA00006997"/>
    </source>
</evidence>
<keyword evidence="8 11" id="KW-0067">ATP-binding</keyword>
<dbReference type="GO" id="GO:0009423">
    <property type="term" value="P:chorismate biosynthetic process"/>
    <property type="evidence" value="ECO:0007669"/>
    <property type="project" value="UniProtKB-UniRule"/>
</dbReference>
<evidence type="ECO:0000256" key="7">
    <source>
        <dbReference type="ARBA" id="ARBA00022777"/>
    </source>
</evidence>
<dbReference type="UniPathway" id="UPA00053">
    <property type="reaction ID" value="UER00088"/>
</dbReference>
<protein>
    <recommendedName>
        <fullName evidence="3 11">Shikimate kinase</fullName>
        <shortName evidence="11">SK</shortName>
        <ecNumber evidence="3 11">2.7.1.71</ecNumber>
    </recommendedName>
</protein>
<comment type="cofactor">
    <cofactor evidence="11">
        <name>Mg(2+)</name>
        <dbReference type="ChEBI" id="CHEBI:18420"/>
    </cofactor>
    <text evidence="11">Binds 1 Mg(2+) ion per subunit.</text>
</comment>
<comment type="subcellular location">
    <subcellularLocation>
        <location evidence="11">Cytoplasm</location>
    </subcellularLocation>
</comment>
<comment type="catalytic activity">
    <reaction evidence="10 11">
        <text>shikimate + ATP = 3-phosphoshikimate + ADP + H(+)</text>
        <dbReference type="Rhea" id="RHEA:13121"/>
        <dbReference type="ChEBI" id="CHEBI:15378"/>
        <dbReference type="ChEBI" id="CHEBI:30616"/>
        <dbReference type="ChEBI" id="CHEBI:36208"/>
        <dbReference type="ChEBI" id="CHEBI:145989"/>
        <dbReference type="ChEBI" id="CHEBI:456216"/>
        <dbReference type="EC" id="2.7.1.71"/>
    </reaction>
</comment>
<comment type="subunit">
    <text evidence="11">Monomer.</text>
</comment>
<dbReference type="InterPro" id="IPR023000">
    <property type="entry name" value="Shikimate_kinase_CS"/>
</dbReference>
<dbReference type="GO" id="GO:0000287">
    <property type="term" value="F:magnesium ion binding"/>
    <property type="evidence" value="ECO:0007669"/>
    <property type="project" value="UniProtKB-UniRule"/>
</dbReference>
<keyword evidence="4 11" id="KW-0028">Amino-acid biosynthesis</keyword>
<comment type="function">
    <text evidence="11">Catalyzes the specific phosphorylation of the 3-hydroxyl group of shikimic acid using ATP as a cosubstrate.</text>
</comment>
<feature type="binding site" evidence="11">
    <location>
        <position position="80"/>
    </location>
    <ligand>
        <name>substrate</name>
    </ligand>
</feature>
<feature type="binding site" evidence="11">
    <location>
        <position position="137"/>
    </location>
    <ligand>
        <name>substrate</name>
    </ligand>
</feature>
<dbReference type="Pfam" id="PF01202">
    <property type="entry name" value="SKI"/>
    <property type="match status" value="1"/>
</dbReference>
<keyword evidence="11" id="KW-0460">Magnesium</keyword>
<evidence type="ECO:0000256" key="3">
    <source>
        <dbReference type="ARBA" id="ARBA00012154"/>
    </source>
</evidence>
<comment type="pathway">
    <text evidence="1 11">Metabolic intermediate biosynthesis; chorismate biosynthesis; chorismate from D-erythrose 4-phosphate and phosphoenolpyruvate: step 5/7.</text>
</comment>
<keyword evidence="11" id="KW-0963">Cytoplasm</keyword>